<name>A0AAP9QZV8_KLEAE</name>
<organism evidence="3 4">
    <name type="scientific">Klebsiella aerogenes</name>
    <name type="common">Enterobacter aerogenes</name>
    <dbReference type="NCBI Taxonomy" id="548"/>
    <lineage>
        <taxon>Bacteria</taxon>
        <taxon>Pseudomonadati</taxon>
        <taxon>Pseudomonadota</taxon>
        <taxon>Gammaproteobacteria</taxon>
        <taxon>Enterobacterales</taxon>
        <taxon>Enterobacteriaceae</taxon>
        <taxon>Klebsiella/Raoultella group</taxon>
        <taxon>Klebsiella</taxon>
    </lineage>
</organism>
<keyword evidence="2" id="KW-0812">Transmembrane</keyword>
<dbReference type="Pfam" id="PF13347">
    <property type="entry name" value="MFS_2"/>
    <property type="match status" value="1"/>
</dbReference>
<proteinExistence type="inferred from homology"/>
<feature type="transmembrane region" description="Helical" evidence="2">
    <location>
        <begin position="148"/>
        <end position="169"/>
    </location>
</feature>
<evidence type="ECO:0000313" key="3">
    <source>
        <dbReference type="EMBL" id="QMR41489.1"/>
    </source>
</evidence>
<dbReference type="InterPro" id="IPR001927">
    <property type="entry name" value="Na/Gal_symport"/>
</dbReference>
<reference evidence="4" key="1">
    <citation type="submission" date="2020-06" db="EMBL/GenBank/DDBJ databases">
        <title>REHAB project genomes.</title>
        <authorList>
            <person name="Shaw L.P."/>
        </authorList>
    </citation>
    <scope>NUCLEOTIDE SEQUENCE [LARGE SCALE GENOMIC DNA]</scope>
    <source>
        <strain evidence="4">RHBSTW-00938</strain>
    </source>
</reference>
<dbReference type="NCBIfam" id="TIGR00792">
    <property type="entry name" value="gph"/>
    <property type="match status" value="1"/>
</dbReference>
<protein>
    <submittedName>
        <fullName evidence="3">MFS transporter</fullName>
    </submittedName>
</protein>
<dbReference type="PANTHER" id="PTHR11328">
    <property type="entry name" value="MAJOR FACILITATOR SUPERFAMILY DOMAIN-CONTAINING PROTEIN"/>
    <property type="match status" value="1"/>
</dbReference>
<keyword evidence="2" id="KW-0472">Membrane</keyword>
<feature type="transmembrane region" description="Helical" evidence="2">
    <location>
        <begin position="423"/>
        <end position="445"/>
    </location>
</feature>
<feature type="transmembrane region" description="Helical" evidence="2">
    <location>
        <begin position="337"/>
        <end position="361"/>
    </location>
</feature>
<comment type="similarity">
    <text evidence="1">Belongs to the sodium:galactoside symporter (TC 2.A.2) family.</text>
</comment>
<dbReference type="Gene3D" id="1.20.1250.20">
    <property type="entry name" value="MFS general substrate transporter like domains"/>
    <property type="match status" value="1"/>
</dbReference>
<gene>
    <name evidence="3" type="ORF">HV331_19185</name>
</gene>
<evidence type="ECO:0000313" key="4">
    <source>
        <dbReference type="Proteomes" id="UP000514462"/>
    </source>
</evidence>
<dbReference type="PANTHER" id="PTHR11328:SF24">
    <property type="entry name" value="MAJOR FACILITATOR SUPERFAMILY (MFS) PROFILE DOMAIN-CONTAINING PROTEIN"/>
    <property type="match status" value="1"/>
</dbReference>
<accession>A0AAP9QZV8</accession>
<dbReference type="InterPro" id="IPR039672">
    <property type="entry name" value="MFS_2"/>
</dbReference>
<evidence type="ECO:0000256" key="2">
    <source>
        <dbReference type="SAM" id="Phobius"/>
    </source>
</evidence>
<keyword evidence="2" id="KW-1133">Transmembrane helix</keyword>
<feature type="transmembrane region" description="Helical" evidence="2">
    <location>
        <begin position="311"/>
        <end position="331"/>
    </location>
</feature>
<dbReference type="GO" id="GO:0006814">
    <property type="term" value="P:sodium ion transport"/>
    <property type="evidence" value="ECO:0007669"/>
    <property type="project" value="InterPro"/>
</dbReference>
<dbReference type="Proteomes" id="UP000514462">
    <property type="component" value="Chromosome"/>
</dbReference>
<evidence type="ECO:0000256" key="1">
    <source>
        <dbReference type="ARBA" id="ARBA00009617"/>
    </source>
</evidence>
<feature type="transmembrane region" description="Helical" evidence="2">
    <location>
        <begin position="12"/>
        <end position="32"/>
    </location>
</feature>
<dbReference type="InterPro" id="IPR036259">
    <property type="entry name" value="MFS_trans_sf"/>
</dbReference>
<dbReference type="GO" id="GO:0005886">
    <property type="term" value="C:plasma membrane"/>
    <property type="evidence" value="ECO:0007669"/>
    <property type="project" value="TreeGrafter"/>
</dbReference>
<feature type="transmembrane region" description="Helical" evidence="2">
    <location>
        <begin position="109"/>
        <end position="127"/>
    </location>
</feature>
<sequence length="464" mass="50393">MKKLTTTDRLAYAIGGGFSSNLGFYVMLIFFITFATDVYGINPVTVGVITLVSRLIDTFTDPLMGAIGDKTRTRFGKYRFWVIMSAPFVGITTWMVFSSPELGGLSKIIYMYAAYILYSIISTAANIPYHSLTAYLTSDVKERSNIVLIKQFTGLLTQFVVSAGGVYILESYSRNHDSAGKVIIDTSGYQMLGVVFGVLITAGFLVCAWGARNNDTRERLSHETSSTSVSVSGIFSQMALAFKSRSLISLAAMSVANTLVLAMSSGITVQFFTYVLGDAGYVKTSALFNVCFGAAAYLVVKLLVTWFGNKTSFITMCALTILSSMVLYFSFDPSSPLYVMVMLGLIMCFTQGASLLTWMMVTDCADEIQWQTGQNAAGIASSTLTFSNKFGSAIGAFILGYTLNAIGYAPGATTQSAVTISGLALLMIMTPVLGKLLALLSMCFYPLNNRYHQKIVLELNKEMK</sequence>
<dbReference type="GO" id="GO:0015293">
    <property type="term" value="F:symporter activity"/>
    <property type="evidence" value="ECO:0007669"/>
    <property type="project" value="InterPro"/>
</dbReference>
<feature type="transmembrane region" description="Helical" evidence="2">
    <location>
        <begin position="78"/>
        <end position="97"/>
    </location>
</feature>
<dbReference type="EMBL" id="CP055904">
    <property type="protein sequence ID" value="QMR41489.1"/>
    <property type="molecule type" value="Genomic_DNA"/>
</dbReference>
<dbReference type="AlphaFoldDB" id="A0AAP9QZV8"/>
<feature type="transmembrane region" description="Helical" evidence="2">
    <location>
        <begin position="247"/>
        <end position="274"/>
    </location>
</feature>
<feature type="transmembrane region" description="Helical" evidence="2">
    <location>
        <begin position="390"/>
        <end position="411"/>
    </location>
</feature>
<dbReference type="SUPFAM" id="SSF103473">
    <property type="entry name" value="MFS general substrate transporter"/>
    <property type="match status" value="1"/>
</dbReference>
<feature type="transmembrane region" description="Helical" evidence="2">
    <location>
        <begin position="189"/>
        <end position="211"/>
    </location>
</feature>
<dbReference type="RefSeq" id="WP_182014584.1">
    <property type="nucleotide sequence ID" value="NZ_CP055904.1"/>
</dbReference>
<feature type="transmembrane region" description="Helical" evidence="2">
    <location>
        <begin position="38"/>
        <end position="57"/>
    </location>
</feature>
<feature type="transmembrane region" description="Helical" evidence="2">
    <location>
        <begin position="286"/>
        <end position="304"/>
    </location>
</feature>
<dbReference type="GO" id="GO:0008643">
    <property type="term" value="P:carbohydrate transport"/>
    <property type="evidence" value="ECO:0007669"/>
    <property type="project" value="InterPro"/>
</dbReference>